<sequence>MYSSGGSEAGGGGPSNVGNYNHVTGSRHSNEGGYVNTPQPPPNRGGGSRYGSAAGASRYSNDIGAPVGSMGNTVPINNASMYPATTTTNAPYIGGGNGSVNYNYRDRR</sequence>
<reference evidence="2" key="2">
    <citation type="submission" date="2014-07" db="EMBL/GenBank/DDBJ databases">
        <authorList>
            <person name="Hull J."/>
        </authorList>
    </citation>
    <scope>NUCLEOTIDE SEQUENCE</scope>
</reference>
<name>A0A0A9XXV8_LYGHE</name>
<feature type="region of interest" description="Disordered" evidence="1">
    <location>
        <begin position="1"/>
        <end position="63"/>
    </location>
</feature>
<organism evidence="2">
    <name type="scientific">Lygus hesperus</name>
    <name type="common">Western plant bug</name>
    <dbReference type="NCBI Taxonomy" id="30085"/>
    <lineage>
        <taxon>Eukaryota</taxon>
        <taxon>Metazoa</taxon>
        <taxon>Ecdysozoa</taxon>
        <taxon>Arthropoda</taxon>
        <taxon>Hexapoda</taxon>
        <taxon>Insecta</taxon>
        <taxon>Pterygota</taxon>
        <taxon>Neoptera</taxon>
        <taxon>Paraneoptera</taxon>
        <taxon>Hemiptera</taxon>
        <taxon>Heteroptera</taxon>
        <taxon>Panheteroptera</taxon>
        <taxon>Cimicomorpha</taxon>
        <taxon>Miridae</taxon>
        <taxon>Mirini</taxon>
        <taxon>Lygus</taxon>
    </lineage>
</organism>
<reference evidence="2" key="1">
    <citation type="journal article" date="2014" name="PLoS ONE">
        <title>Transcriptome-Based Identification of ABC Transporters in the Western Tarnished Plant Bug Lygus hesperus.</title>
        <authorList>
            <person name="Hull J.J."/>
            <person name="Chaney K."/>
            <person name="Geib S.M."/>
            <person name="Fabrick J.A."/>
            <person name="Brent C.S."/>
            <person name="Walsh D."/>
            <person name="Lavine L.C."/>
        </authorList>
    </citation>
    <scope>NUCLEOTIDE SEQUENCE</scope>
</reference>
<gene>
    <name evidence="2" type="ORF">CM83_5745</name>
</gene>
<feature type="region of interest" description="Disordered" evidence="1">
    <location>
        <begin position="87"/>
        <end position="108"/>
    </location>
</feature>
<evidence type="ECO:0000256" key="1">
    <source>
        <dbReference type="SAM" id="MobiDB-lite"/>
    </source>
</evidence>
<protein>
    <submittedName>
        <fullName evidence="2">Uncharacterized protein</fullName>
    </submittedName>
</protein>
<proteinExistence type="predicted"/>
<feature type="compositionally biased region" description="Low complexity" evidence="1">
    <location>
        <begin position="50"/>
        <end position="60"/>
    </location>
</feature>
<accession>A0A0A9XXV8</accession>
<dbReference type="EMBL" id="GBHO01021514">
    <property type="protein sequence ID" value="JAG22090.1"/>
    <property type="molecule type" value="Transcribed_RNA"/>
</dbReference>
<dbReference type="AlphaFoldDB" id="A0A0A9XXV8"/>
<evidence type="ECO:0000313" key="2">
    <source>
        <dbReference type="EMBL" id="JAG22090.1"/>
    </source>
</evidence>